<dbReference type="Gene3D" id="3.30.300.160">
    <property type="entry name" value="Type II secretion system, protein E, N-terminal domain"/>
    <property type="match status" value="1"/>
</dbReference>
<comment type="caution">
    <text evidence="1">The sequence shown here is derived from an EMBL/GenBank/DDBJ whole genome shotgun (WGS) entry which is preliminary data.</text>
</comment>
<organism evidence="1">
    <name type="scientific">marine sediment metagenome</name>
    <dbReference type="NCBI Taxonomy" id="412755"/>
    <lineage>
        <taxon>unclassified sequences</taxon>
        <taxon>metagenomes</taxon>
        <taxon>ecological metagenomes</taxon>
    </lineage>
</organism>
<dbReference type="SUPFAM" id="SSF160246">
    <property type="entry name" value="EspE N-terminal domain-like"/>
    <property type="match status" value="1"/>
</dbReference>
<dbReference type="AlphaFoldDB" id="X1V0G7"/>
<sequence length="91" mass="10057">MANPADILALEALATHSQMRIEPELAGAEEIQEAIDFNYQSYDEIERQISSISVPSETTEERIRLDTVTDAPVARALTLIIDEAVKARVSD</sequence>
<gene>
    <name evidence="1" type="ORF">S12H4_55803</name>
</gene>
<name>X1V0G7_9ZZZZ</name>
<dbReference type="EMBL" id="BARW01035836">
    <property type="protein sequence ID" value="GAJ23194.1"/>
    <property type="molecule type" value="Genomic_DNA"/>
</dbReference>
<reference evidence="1" key="1">
    <citation type="journal article" date="2014" name="Front. Microbiol.">
        <title>High frequency of phylogenetically diverse reductive dehalogenase-homologous genes in deep subseafloor sedimentary metagenomes.</title>
        <authorList>
            <person name="Kawai M."/>
            <person name="Futagami T."/>
            <person name="Toyoda A."/>
            <person name="Takaki Y."/>
            <person name="Nishi S."/>
            <person name="Hori S."/>
            <person name="Arai W."/>
            <person name="Tsubouchi T."/>
            <person name="Morono Y."/>
            <person name="Uchiyama I."/>
            <person name="Ito T."/>
            <person name="Fujiyama A."/>
            <person name="Inagaki F."/>
            <person name="Takami H."/>
        </authorList>
    </citation>
    <scope>NUCLEOTIDE SEQUENCE</scope>
    <source>
        <strain evidence="1">Expedition CK06-06</strain>
    </source>
</reference>
<accession>X1V0G7</accession>
<evidence type="ECO:0000313" key="1">
    <source>
        <dbReference type="EMBL" id="GAJ23194.1"/>
    </source>
</evidence>
<protein>
    <submittedName>
        <fullName evidence="1">Uncharacterized protein</fullName>
    </submittedName>
</protein>
<feature type="non-terminal residue" evidence="1">
    <location>
        <position position="91"/>
    </location>
</feature>
<proteinExistence type="predicted"/>
<dbReference type="InterPro" id="IPR037257">
    <property type="entry name" value="T2SS_E_N_sf"/>
</dbReference>